<evidence type="ECO:0000256" key="1">
    <source>
        <dbReference type="ARBA" id="ARBA00022536"/>
    </source>
</evidence>
<evidence type="ECO:0000313" key="6">
    <source>
        <dbReference type="EMBL" id="RNA20845.1"/>
    </source>
</evidence>
<feature type="non-terminal residue" evidence="6">
    <location>
        <position position="1"/>
    </location>
</feature>
<dbReference type="PANTHER" id="PTHR24049:SF29">
    <property type="entry name" value="EGF-LIKE DOMAIN-CONTAINING PROTEIN"/>
    <property type="match status" value="1"/>
</dbReference>
<feature type="disulfide bond" evidence="4">
    <location>
        <begin position="424"/>
        <end position="433"/>
    </location>
</feature>
<evidence type="ECO:0000313" key="7">
    <source>
        <dbReference type="Proteomes" id="UP000276133"/>
    </source>
</evidence>
<evidence type="ECO:0000256" key="4">
    <source>
        <dbReference type="PROSITE-ProRule" id="PRU00076"/>
    </source>
</evidence>
<dbReference type="InterPro" id="IPR051022">
    <property type="entry name" value="Notch_Cell-Fate_Det"/>
</dbReference>
<evidence type="ECO:0000256" key="2">
    <source>
        <dbReference type="ARBA" id="ARBA00022737"/>
    </source>
</evidence>
<keyword evidence="3 4" id="KW-1015">Disulfide bond</keyword>
<comment type="caution">
    <text evidence="6">The sequence shown here is derived from an EMBL/GenBank/DDBJ whole genome shotgun (WGS) entry which is preliminary data.</text>
</comment>
<proteinExistence type="predicted"/>
<dbReference type="EMBL" id="REGN01003772">
    <property type="protein sequence ID" value="RNA20845.1"/>
    <property type="molecule type" value="Genomic_DNA"/>
</dbReference>
<dbReference type="Proteomes" id="UP000276133">
    <property type="component" value="Unassembled WGS sequence"/>
</dbReference>
<reference evidence="6 7" key="1">
    <citation type="journal article" date="2018" name="Sci. Rep.">
        <title>Genomic signatures of local adaptation to the degree of environmental predictability in rotifers.</title>
        <authorList>
            <person name="Franch-Gras L."/>
            <person name="Hahn C."/>
            <person name="Garcia-Roger E.M."/>
            <person name="Carmona M.J."/>
            <person name="Serra M."/>
            <person name="Gomez A."/>
        </authorList>
    </citation>
    <scope>NUCLEOTIDE SEQUENCE [LARGE SCALE GENOMIC DNA]</scope>
    <source>
        <strain evidence="6">HYR1</strain>
    </source>
</reference>
<keyword evidence="2" id="KW-0677">Repeat</keyword>
<feature type="domain" description="EGF-like" evidence="5">
    <location>
        <begin position="394"/>
        <end position="434"/>
    </location>
</feature>
<accession>A0A3M7RC48</accession>
<feature type="domain" description="EGF-like" evidence="5">
    <location>
        <begin position="436"/>
        <end position="473"/>
    </location>
</feature>
<keyword evidence="7" id="KW-1185">Reference proteome</keyword>
<dbReference type="SUPFAM" id="SSF57196">
    <property type="entry name" value="EGF/Laminin"/>
    <property type="match status" value="2"/>
</dbReference>
<feature type="disulfide bond" evidence="4">
    <location>
        <begin position="463"/>
        <end position="472"/>
    </location>
</feature>
<dbReference type="PANTHER" id="PTHR24049">
    <property type="entry name" value="CRUMBS FAMILY MEMBER"/>
    <property type="match status" value="1"/>
</dbReference>
<feature type="domain" description="EGF-like" evidence="5">
    <location>
        <begin position="357"/>
        <end position="392"/>
    </location>
</feature>
<evidence type="ECO:0000256" key="3">
    <source>
        <dbReference type="ARBA" id="ARBA00023157"/>
    </source>
</evidence>
<dbReference type="PROSITE" id="PS00022">
    <property type="entry name" value="EGF_1"/>
    <property type="match status" value="3"/>
</dbReference>
<dbReference type="InterPro" id="IPR000742">
    <property type="entry name" value="EGF"/>
</dbReference>
<keyword evidence="1 4" id="KW-0245">EGF-like domain</keyword>
<feature type="disulfide bond" evidence="4">
    <location>
        <begin position="382"/>
        <end position="391"/>
    </location>
</feature>
<sequence>IKIIYFSKDSIGFKTKIECTTVEVVDLIKYSFANSNYSNPIEHCVSQGKPVTIIQNNDYFCSERNYSVSGLDYSRALCDRTCFFDEPFECGGSPYYLRSVSNFNIESPIITGDFYFEFLGCYTLSTPDDYLILENSTIITCSKYCSYLNLTMVASGKYCFCLQSVNLTLRVGENNCSNYKLFDRHYSGENNFYGVYKILGFNKTSVPDQNGTYTKISFGSSYFHSVITEAFETSSTCFNFCLFKQYKYFAFDQQKRYCYCGNLQNFIVTNVDTFIDIFMHENSEFSTEISFSSINTITSFPNLNLETTQILSQTFNENNNFTNRNITENSTIEQVKNALYDIEPVFIAEILNKATYDISGCLVNCSNKGFCTIKDNKFQCLCKDEYYGSSCEKTNNPCDQKIQCLNNGTCIFIKNEKLNFRCECSSNFYGSHCENAIDLCENVTCSGNGYCQEDENKVPKCKCFKYYKGDRCEEIEPALQTINTVIRTSTIIAAVLSYAVLANIFKIKFYSAFSFNDGGELPEFREM</sequence>
<dbReference type="SMART" id="SM00181">
    <property type="entry name" value="EGF"/>
    <property type="match status" value="3"/>
</dbReference>
<dbReference type="PROSITE" id="PS50026">
    <property type="entry name" value="EGF_3"/>
    <property type="match status" value="3"/>
</dbReference>
<name>A0A3M7RC48_BRAPC</name>
<gene>
    <name evidence="6" type="ORF">BpHYR1_019644</name>
</gene>
<organism evidence="6 7">
    <name type="scientific">Brachionus plicatilis</name>
    <name type="common">Marine rotifer</name>
    <name type="synonym">Brachionus muelleri</name>
    <dbReference type="NCBI Taxonomy" id="10195"/>
    <lineage>
        <taxon>Eukaryota</taxon>
        <taxon>Metazoa</taxon>
        <taxon>Spiralia</taxon>
        <taxon>Gnathifera</taxon>
        <taxon>Rotifera</taxon>
        <taxon>Eurotatoria</taxon>
        <taxon>Monogononta</taxon>
        <taxon>Pseudotrocha</taxon>
        <taxon>Ploima</taxon>
        <taxon>Brachionidae</taxon>
        <taxon>Brachionus</taxon>
    </lineage>
</organism>
<feature type="disulfide bond" evidence="4">
    <location>
        <begin position="361"/>
        <end position="371"/>
    </location>
</feature>
<dbReference type="OrthoDB" id="430340at2759"/>
<dbReference type="AlphaFoldDB" id="A0A3M7RC48"/>
<dbReference type="STRING" id="10195.A0A3M7RC48"/>
<evidence type="ECO:0000259" key="5">
    <source>
        <dbReference type="PROSITE" id="PS50026"/>
    </source>
</evidence>
<protein>
    <submittedName>
        <fullName evidence="6">von Willebrand factor type EGF and pentraxin domain-containing 1-like</fullName>
    </submittedName>
</protein>
<dbReference type="CDD" id="cd00054">
    <property type="entry name" value="EGF_CA"/>
    <property type="match status" value="1"/>
</dbReference>
<comment type="caution">
    <text evidence="4">Lacks conserved residue(s) required for the propagation of feature annotation.</text>
</comment>
<dbReference type="Gene3D" id="2.10.25.10">
    <property type="entry name" value="Laminin"/>
    <property type="match status" value="2"/>
</dbReference>